<proteinExistence type="predicted"/>
<dbReference type="Proteomes" id="UP000584931">
    <property type="component" value="Unassembled WGS sequence"/>
</dbReference>
<name>A0A7Z0BNN1_9ACTN</name>
<accession>A0A7Z0BNN1</accession>
<protein>
    <submittedName>
        <fullName evidence="1">Uncharacterized protein</fullName>
    </submittedName>
</protein>
<comment type="caution">
    <text evidence="1">The sequence shown here is derived from an EMBL/GenBank/DDBJ whole genome shotgun (WGS) entry which is preliminary data.</text>
</comment>
<organism evidence="1 2">
    <name type="scientific">Nocardiopsis sinuspersici</name>
    <dbReference type="NCBI Taxonomy" id="501010"/>
    <lineage>
        <taxon>Bacteria</taxon>
        <taxon>Bacillati</taxon>
        <taxon>Actinomycetota</taxon>
        <taxon>Actinomycetes</taxon>
        <taxon>Streptosporangiales</taxon>
        <taxon>Nocardiopsidaceae</taxon>
        <taxon>Nocardiopsis</taxon>
    </lineage>
</organism>
<sequence length="40" mass="4476">MRRRHRLALMLQLLLVLAAGLLGVVTNFATDGRETPRRCG</sequence>
<reference evidence="1 2" key="1">
    <citation type="submission" date="2020-07" db="EMBL/GenBank/DDBJ databases">
        <title>Sequencing the genomes of 1000 actinobacteria strains.</title>
        <authorList>
            <person name="Klenk H.-P."/>
        </authorList>
    </citation>
    <scope>NUCLEOTIDE SEQUENCE [LARGE SCALE GENOMIC DNA]</scope>
    <source>
        <strain evidence="1 2">DSM 45278</strain>
    </source>
</reference>
<evidence type="ECO:0000313" key="1">
    <source>
        <dbReference type="EMBL" id="NYH55757.1"/>
    </source>
</evidence>
<dbReference type="RefSeq" id="WP_273474186.1">
    <property type="nucleotide sequence ID" value="NZ_JACCHL010000001.1"/>
</dbReference>
<dbReference type="AlphaFoldDB" id="A0A7Z0BNN1"/>
<dbReference type="EMBL" id="JACCHL010000001">
    <property type="protein sequence ID" value="NYH55757.1"/>
    <property type="molecule type" value="Genomic_DNA"/>
</dbReference>
<gene>
    <name evidence="1" type="ORF">HNR06_005346</name>
</gene>
<evidence type="ECO:0000313" key="2">
    <source>
        <dbReference type="Proteomes" id="UP000584931"/>
    </source>
</evidence>